<reference evidence="10 11" key="1">
    <citation type="journal article" date="2024" name="Commun. Biol.">
        <title>Comparative genomic analysis of thermophilic fungi reveals convergent evolutionary adaptations and gene losses.</title>
        <authorList>
            <person name="Steindorff A.S."/>
            <person name="Aguilar-Pontes M.V."/>
            <person name="Robinson A.J."/>
            <person name="Andreopoulos B."/>
            <person name="LaButti K."/>
            <person name="Kuo A."/>
            <person name="Mondo S."/>
            <person name="Riley R."/>
            <person name="Otillar R."/>
            <person name="Haridas S."/>
            <person name="Lipzen A."/>
            <person name="Grimwood J."/>
            <person name="Schmutz J."/>
            <person name="Clum A."/>
            <person name="Reid I.D."/>
            <person name="Moisan M.C."/>
            <person name="Butler G."/>
            <person name="Nguyen T.T.M."/>
            <person name="Dewar K."/>
            <person name="Conant G."/>
            <person name="Drula E."/>
            <person name="Henrissat B."/>
            <person name="Hansel C."/>
            <person name="Singer S."/>
            <person name="Hutchinson M.I."/>
            <person name="de Vries R.P."/>
            <person name="Natvig D.O."/>
            <person name="Powell A.J."/>
            <person name="Tsang A."/>
            <person name="Grigoriev I.V."/>
        </authorList>
    </citation>
    <scope>NUCLEOTIDE SEQUENCE [LARGE SCALE GENOMIC DNA]</scope>
    <source>
        <strain evidence="10 11">ATCC 24622</strain>
    </source>
</reference>
<keyword evidence="7" id="KW-0325">Glycoprotein</keyword>
<dbReference type="EMBL" id="JAZHXJ010000569">
    <property type="protein sequence ID" value="KAL1857065.1"/>
    <property type="molecule type" value="Genomic_DNA"/>
</dbReference>
<evidence type="ECO:0000256" key="2">
    <source>
        <dbReference type="ARBA" id="ARBA00010666"/>
    </source>
</evidence>
<comment type="similarity">
    <text evidence="2">Belongs to the PC-esterase family. CASD1 subfamily.</text>
</comment>
<evidence type="ECO:0000313" key="11">
    <source>
        <dbReference type="Proteomes" id="UP001586593"/>
    </source>
</evidence>
<evidence type="ECO:0000256" key="7">
    <source>
        <dbReference type="ARBA" id="ARBA00023180"/>
    </source>
</evidence>
<dbReference type="Pfam" id="PF07779">
    <property type="entry name" value="Cas1_AcylT"/>
    <property type="match status" value="1"/>
</dbReference>
<feature type="transmembrane region" description="Helical" evidence="8">
    <location>
        <begin position="683"/>
        <end position="702"/>
    </location>
</feature>
<comment type="caution">
    <text evidence="10">The sequence shown here is derived from an EMBL/GenBank/DDBJ whole genome shotgun (WGS) entry which is preliminary data.</text>
</comment>
<dbReference type="Proteomes" id="UP001586593">
    <property type="component" value="Unassembled WGS sequence"/>
</dbReference>
<feature type="transmembrane region" description="Helical" evidence="8">
    <location>
        <begin position="347"/>
        <end position="366"/>
    </location>
</feature>
<feature type="domain" description="Cas1p 10 TM acyl transferase" evidence="9">
    <location>
        <begin position="458"/>
        <end position="824"/>
    </location>
</feature>
<feature type="transmembrane region" description="Helical" evidence="8">
    <location>
        <begin position="787"/>
        <end position="807"/>
    </location>
</feature>
<evidence type="ECO:0000256" key="6">
    <source>
        <dbReference type="ARBA" id="ARBA00023136"/>
    </source>
</evidence>
<sequence>MLRQAALHWAEQVARASLSLLLVIVVLRHIISGRSDPLRCRDLLTEGSWPPEDTLVEDRGPYYKWEPDTCRMHEYSSGEIRDCLASRRLLFVGDSTTRQIFWSAARRLDTAKTEVEYLDFFVSENQQRDLTFESHDVKLQFVWDPWLNSSRLFTELRRYRQFQSAEDVGTLTDYGEDSPSLIVLGAPALFAARHGGEAYFDIFARSIDRVQRHVKPQRLDSSSLAPRDYAHLENQILLAPVTHPARRKLTPPRRATLTPERLGRMDKYLAQLSGPLGERIAWSFKRMAQKAKTPFDQNGLHVNEGLADRRFDIAMNVRCNPGLSHKGSVSQVTCCVGSPPVALTQSLLLLAGAVVVPALLWVRSSAAARNAAAGPPLPSTRGSSPLKLVSALLGCAVYCYVADRTHGMAQAEKHFSIFTFAFTWAALFTASLFSISWTTGKTLLFDLSDRSPVPSGKQETDPGFLPRCQSDEWKGLMQTGLLVLQYQETSGYTSLYKITRLFGACYVFMSVYGHAIYFLRTGDVSFRRLATVLFRLNALGCVLALALRSGAASLYMFPQVVSFWFLFTFVTFRLLPGLNGNPTLLCAKIVVLAVIMNALLSSPKVIEGFGYLFRFLVSDAGTLRRLIGVDRFLPCFGILTALIAHRVSLLKARQVHTPTRLDVSNVVDKILSAVVFPNFPMSFLQPLLALLSLVAFGMYFYLSQADPRYRDAGAYDRAHAYLGLMAVLAYAFLRNCHRLFRNVYLVGPAYLGRIALEVHLLQHHIWLSGNGTGILRTGLWSNGSSTFGFVFDAVLLTAAFLSLSFVVHEATWALSEMLFGGHSTMSAGSKPSRSASPVTPDAGEDCELVLPTTNDMATARRFEIEGKGWSGDIPTAGMVRMATRDQKRAGSRLPSWLSRPEARAGVLLVVYWLGNLLNT</sequence>
<feature type="transmembrane region" description="Helical" evidence="8">
    <location>
        <begin position="501"/>
        <end position="520"/>
    </location>
</feature>
<evidence type="ECO:0000256" key="3">
    <source>
        <dbReference type="ARBA" id="ARBA00022679"/>
    </source>
</evidence>
<evidence type="ECO:0000313" key="10">
    <source>
        <dbReference type="EMBL" id="KAL1857065.1"/>
    </source>
</evidence>
<keyword evidence="11" id="KW-1185">Reference proteome</keyword>
<organism evidence="10 11">
    <name type="scientific">Phialemonium thermophilum</name>
    <dbReference type="NCBI Taxonomy" id="223376"/>
    <lineage>
        <taxon>Eukaryota</taxon>
        <taxon>Fungi</taxon>
        <taxon>Dikarya</taxon>
        <taxon>Ascomycota</taxon>
        <taxon>Pezizomycotina</taxon>
        <taxon>Sordariomycetes</taxon>
        <taxon>Sordariomycetidae</taxon>
        <taxon>Cephalothecales</taxon>
        <taxon>Cephalothecaceae</taxon>
        <taxon>Phialemonium</taxon>
    </lineage>
</organism>
<evidence type="ECO:0000256" key="4">
    <source>
        <dbReference type="ARBA" id="ARBA00022692"/>
    </source>
</evidence>
<feature type="transmembrane region" description="Helical" evidence="8">
    <location>
        <begin position="415"/>
        <end position="437"/>
    </location>
</feature>
<comment type="subcellular location">
    <subcellularLocation>
        <location evidence="1">Membrane</location>
        <topology evidence="1">Multi-pass membrane protein</topology>
    </subcellularLocation>
</comment>
<evidence type="ECO:0000256" key="5">
    <source>
        <dbReference type="ARBA" id="ARBA00022989"/>
    </source>
</evidence>
<dbReference type="InterPro" id="IPR012419">
    <property type="entry name" value="Cas1_AcylTrans_dom"/>
</dbReference>
<feature type="transmembrane region" description="Helical" evidence="8">
    <location>
        <begin position="556"/>
        <end position="575"/>
    </location>
</feature>
<dbReference type="PANTHER" id="PTHR13533:SF1">
    <property type="entry name" value="N-ACETYLNEURAMINATE 9-O-ACETYLTRANSFERASE"/>
    <property type="match status" value="1"/>
</dbReference>
<accession>A0ABR3WAF0</accession>
<keyword evidence="6 8" id="KW-0472">Membrane</keyword>
<feature type="transmembrane region" description="Helical" evidence="8">
    <location>
        <begin position="714"/>
        <end position="733"/>
    </location>
</feature>
<keyword evidence="5 8" id="KW-1133">Transmembrane helix</keyword>
<evidence type="ECO:0000259" key="9">
    <source>
        <dbReference type="Pfam" id="PF07779"/>
    </source>
</evidence>
<keyword evidence="4 8" id="KW-0812">Transmembrane</keyword>
<gene>
    <name evidence="10" type="ORF">VTK73DRAFT_8144</name>
</gene>
<proteinExistence type="inferred from homology"/>
<evidence type="ECO:0000256" key="8">
    <source>
        <dbReference type="SAM" id="Phobius"/>
    </source>
</evidence>
<keyword evidence="3" id="KW-0808">Transferase</keyword>
<name>A0ABR3WAF0_9PEZI</name>
<evidence type="ECO:0000256" key="1">
    <source>
        <dbReference type="ARBA" id="ARBA00004141"/>
    </source>
</evidence>
<dbReference type="PANTHER" id="PTHR13533">
    <property type="entry name" value="N-ACETYLNEURAMINATE 9-O-ACETYLTRANSFERASE"/>
    <property type="match status" value="1"/>
</dbReference>
<feature type="transmembrane region" description="Helical" evidence="8">
    <location>
        <begin position="532"/>
        <end position="550"/>
    </location>
</feature>
<protein>
    <recommendedName>
        <fullName evidence="9">Cas1p 10 TM acyl transferase domain-containing protein</fullName>
    </recommendedName>
</protein>